<dbReference type="InterPro" id="IPR010982">
    <property type="entry name" value="Lambda_DNA-bd_dom_sf"/>
</dbReference>
<keyword evidence="4" id="KW-1185">Reference proteome</keyword>
<comment type="caution">
    <text evidence="3">The sequence shown here is derived from an EMBL/GenBank/DDBJ whole genome shotgun (WGS) entry which is preliminary data.</text>
</comment>
<dbReference type="Gene3D" id="1.10.260.40">
    <property type="entry name" value="lambda repressor-like DNA-binding domains"/>
    <property type="match status" value="1"/>
</dbReference>
<dbReference type="EMBL" id="SOAG01000014">
    <property type="protein sequence ID" value="TDS57928.1"/>
    <property type="molecule type" value="Genomic_DNA"/>
</dbReference>
<dbReference type="PROSITE" id="PS50943">
    <property type="entry name" value="HTH_CROC1"/>
    <property type="match status" value="1"/>
</dbReference>
<organism evidence="3 4">
    <name type="scientific">Myroides indicus</name>
    <dbReference type="NCBI Taxonomy" id="1323422"/>
    <lineage>
        <taxon>Bacteria</taxon>
        <taxon>Pseudomonadati</taxon>
        <taxon>Bacteroidota</taxon>
        <taxon>Flavobacteriia</taxon>
        <taxon>Flavobacteriales</taxon>
        <taxon>Flavobacteriaceae</taxon>
        <taxon>Myroides</taxon>
    </lineage>
</organism>
<evidence type="ECO:0000313" key="4">
    <source>
        <dbReference type="Proteomes" id="UP000295215"/>
    </source>
</evidence>
<feature type="domain" description="HTH cro/C1-type" evidence="2">
    <location>
        <begin position="23"/>
        <end position="68"/>
    </location>
</feature>
<keyword evidence="1" id="KW-0175">Coiled coil</keyword>
<evidence type="ECO:0000256" key="1">
    <source>
        <dbReference type="SAM" id="Coils"/>
    </source>
</evidence>
<evidence type="ECO:0000313" key="3">
    <source>
        <dbReference type="EMBL" id="TDS57928.1"/>
    </source>
</evidence>
<proteinExistence type="predicted"/>
<dbReference type="Proteomes" id="UP000295215">
    <property type="component" value="Unassembled WGS sequence"/>
</dbReference>
<dbReference type="AlphaFoldDB" id="A0A4R7EV94"/>
<reference evidence="3 4" key="1">
    <citation type="submission" date="2019-03" db="EMBL/GenBank/DDBJ databases">
        <title>Genomic Encyclopedia of Archaeal and Bacterial Type Strains, Phase II (KMG-II): from individual species to whole genera.</title>
        <authorList>
            <person name="Goeker M."/>
        </authorList>
    </citation>
    <scope>NUCLEOTIDE SEQUENCE [LARGE SCALE GENOMIC DNA]</scope>
    <source>
        <strain evidence="3 4">DSM 28213</strain>
    </source>
</reference>
<gene>
    <name evidence="3" type="ORF">C8P70_11461</name>
</gene>
<evidence type="ECO:0000259" key="2">
    <source>
        <dbReference type="PROSITE" id="PS50943"/>
    </source>
</evidence>
<protein>
    <recommendedName>
        <fullName evidence="2">HTH cro/C1-type domain-containing protein</fullName>
    </recommendedName>
</protein>
<sequence length="128" mass="15000">MKEITTRFFEVYKLLKEEGKIASQEELGSIIGTNKSGISDIKYGRKKLSLDNLINMISSYENINIEFILFNKKPVFKNLREDFSITTNYSYLIELQEKHIQKLEQEIQQLRKGGNSLINKFHTSEFTE</sequence>
<accession>A0A4R7EV94</accession>
<feature type="coiled-coil region" evidence="1">
    <location>
        <begin position="93"/>
        <end position="120"/>
    </location>
</feature>
<dbReference type="GO" id="GO:0003677">
    <property type="term" value="F:DNA binding"/>
    <property type="evidence" value="ECO:0007669"/>
    <property type="project" value="InterPro"/>
</dbReference>
<dbReference type="InterPro" id="IPR001387">
    <property type="entry name" value="Cro/C1-type_HTH"/>
</dbReference>
<name>A0A4R7EV94_9FLAO</name>